<dbReference type="InterPro" id="IPR013762">
    <property type="entry name" value="Integrase-like_cat_sf"/>
</dbReference>
<dbReference type="InterPro" id="IPR011010">
    <property type="entry name" value="DNA_brk_join_enz"/>
</dbReference>
<keyword evidence="3" id="KW-0233">DNA recombination</keyword>
<evidence type="ECO:0000256" key="4">
    <source>
        <dbReference type="PROSITE-ProRule" id="PRU01248"/>
    </source>
</evidence>
<dbReference type="RefSeq" id="WP_189115085.1">
    <property type="nucleotide sequence ID" value="NZ_BMQC01000011.1"/>
</dbReference>
<evidence type="ECO:0000259" key="6">
    <source>
        <dbReference type="PROSITE" id="PS51900"/>
    </source>
</evidence>
<dbReference type="InterPro" id="IPR004107">
    <property type="entry name" value="Integrase_SAM-like_N"/>
</dbReference>
<dbReference type="EMBL" id="BMQC01000011">
    <property type="protein sequence ID" value="GGK36442.1"/>
    <property type="molecule type" value="Genomic_DNA"/>
</dbReference>
<dbReference type="InterPro" id="IPR002104">
    <property type="entry name" value="Integrase_catalytic"/>
</dbReference>
<sequence length="490" mass="54347">MAAPDRSITKRCTCRNPDGKLVGATCPKLRRGSDKNWSPHHGTWAMQVELPPTAAGTRRQFRRSGYSLREEAVAARDAVRELLGLAGDDPDTKRAVGDLLQGLKQREPLPDRDTVARRIRAGVAVHAETTTGDYLVEWLTSRRRKISPKTYRNYDDHIRLYFAPAIGDLPLQKLRTHHLLAIFDAIDDRNAEIHEARQSADPTVRASVKGQRLVGPASQQRIKATIRKALNDAIRIHRLLEYNPAVNVELASGASPKPRLWTKAAVAKWERTGLRPSPVMVWTAEHFGIFLDYAEAAYPDLAPVYEVMGHRGLRRGEACGLPDDNVDLVHGQLGVEQQITSVGYVPVTKTVKTRAGARQVALGDDTTGSLRKYKARRSQRQLTAGAKWVASGLFFVRSDGSAWHPEQLSRIFYKIVAAAGLPPVRLHDLRHLAATLMLAAGATLKEIQETLGHANYRITADLYTSVLEELQKETANKVTKLVPRSRPKAA</sequence>
<dbReference type="Gene3D" id="1.10.150.130">
    <property type="match status" value="1"/>
</dbReference>
<organism evidence="7 8">
    <name type="scientific">Pilimelia terevasa</name>
    <dbReference type="NCBI Taxonomy" id="53372"/>
    <lineage>
        <taxon>Bacteria</taxon>
        <taxon>Bacillati</taxon>
        <taxon>Actinomycetota</taxon>
        <taxon>Actinomycetes</taxon>
        <taxon>Micromonosporales</taxon>
        <taxon>Micromonosporaceae</taxon>
        <taxon>Pilimelia</taxon>
    </lineage>
</organism>
<feature type="domain" description="Core-binding (CB)" evidence="6">
    <location>
        <begin position="129"/>
        <end position="234"/>
    </location>
</feature>
<dbReference type="GO" id="GO:0003677">
    <property type="term" value="F:DNA binding"/>
    <property type="evidence" value="ECO:0007669"/>
    <property type="project" value="UniProtKB-UniRule"/>
</dbReference>
<dbReference type="PANTHER" id="PTHR30349">
    <property type="entry name" value="PHAGE INTEGRASE-RELATED"/>
    <property type="match status" value="1"/>
</dbReference>
<evidence type="ECO:0000313" key="8">
    <source>
        <dbReference type="Proteomes" id="UP000662200"/>
    </source>
</evidence>
<accession>A0A8J3FJC9</accession>
<keyword evidence="2 4" id="KW-0238">DNA-binding</keyword>
<evidence type="ECO:0000256" key="2">
    <source>
        <dbReference type="ARBA" id="ARBA00023125"/>
    </source>
</evidence>
<dbReference type="GO" id="GO:0006310">
    <property type="term" value="P:DNA recombination"/>
    <property type="evidence" value="ECO:0007669"/>
    <property type="project" value="UniProtKB-KW"/>
</dbReference>
<evidence type="ECO:0000256" key="3">
    <source>
        <dbReference type="ARBA" id="ARBA00023172"/>
    </source>
</evidence>
<dbReference type="CDD" id="cd01189">
    <property type="entry name" value="INT_ICEBs1_C_like"/>
    <property type="match status" value="1"/>
</dbReference>
<dbReference type="PANTHER" id="PTHR30349:SF91">
    <property type="entry name" value="INTA PROTEIN"/>
    <property type="match status" value="1"/>
</dbReference>
<dbReference type="Pfam" id="PF14659">
    <property type="entry name" value="Phage_int_SAM_3"/>
    <property type="match status" value="1"/>
</dbReference>
<dbReference type="InterPro" id="IPR050090">
    <property type="entry name" value="Tyrosine_recombinase_XerCD"/>
</dbReference>
<dbReference type="PROSITE" id="PS51898">
    <property type="entry name" value="TYR_RECOMBINASE"/>
    <property type="match status" value="1"/>
</dbReference>
<feature type="domain" description="Tyr recombinase" evidence="5">
    <location>
        <begin position="277"/>
        <end position="476"/>
    </location>
</feature>
<dbReference type="PROSITE" id="PS51900">
    <property type="entry name" value="CB"/>
    <property type="match status" value="1"/>
</dbReference>
<protein>
    <submittedName>
        <fullName evidence="7">Site-specific integrase</fullName>
    </submittedName>
</protein>
<dbReference type="InterPro" id="IPR044068">
    <property type="entry name" value="CB"/>
</dbReference>
<keyword evidence="1" id="KW-0229">DNA integration</keyword>
<dbReference type="Gene3D" id="1.10.443.10">
    <property type="entry name" value="Intergrase catalytic core"/>
    <property type="match status" value="1"/>
</dbReference>
<comment type="caution">
    <text evidence="7">The sequence shown here is derived from an EMBL/GenBank/DDBJ whole genome shotgun (WGS) entry which is preliminary data.</text>
</comment>
<proteinExistence type="predicted"/>
<name>A0A8J3FJC9_9ACTN</name>
<dbReference type="Proteomes" id="UP000662200">
    <property type="component" value="Unassembled WGS sequence"/>
</dbReference>
<evidence type="ECO:0000313" key="7">
    <source>
        <dbReference type="EMBL" id="GGK36442.1"/>
    </source>
</evidence>
<reference evidence="7" key="2">
    <citation type="submission" date="2020-09" db="EMBL/GenBank/DDBJ databases">
        <authorList>
            <person name="Sun Q."/>
            <person name="Ohkuma M."/>
        </authorList>
    </citation>
    <scope>NUCLEOTIDE SEQUENCE</scope>
    <source>
        <strain evidence="7">JCM 3091</strain>
    </source>
</reference>
<dbReference type="Pfam" id="PF00589">
    <property type="entry name" value="Phage_integrase"/>
    <property type="match status" value="1"/>
</dbReference>
<dbReference type="AlphaFoldDB" id="A0A8J3FJC9"/>
<dbReference type="InterPro" id="IPR010998">
    <property type="entry name" value="Integrase_recombinase_N"/>
</dbReference>
<dbReference type="SUPFAM" id="SSF56349">
    <property type="entry name" value="DNA breaking-rejoining enzymes"/>
    <property type="match status" value="1"/>
</dbReference>
<reference evidence="7" key="1">
    <citation type="journal article" date="2014" name="Int. J. Syst. Evol. Microbiol.">
        <title>Complete genome sequence of Corynebacterium casei LMG S-19264T (=DSM 44701T), isolated from a smear-ripened cheese.</title>
        <authorList>
            <consortium name="US DOE Joint Genome Institute (JGI-PGF)"/>
            <person name="Walter F."/>
            <person name="Albersmeier A."/>
            <person name="Kalinowski J."/>
            <person name="Ruckert C."/>
        </authorList>
    </citation>
    <scope>NUCLEOTIDE SEQUENCE</scope>
    <source>
        <strain evidence="7">JCM 3091</strain>
    </source>
</reference>
<dbReference type="GO" id="GO:0015074">
    <property type="term" value="P:DNA integration"/>
    <property type="evidence" value="ECO:0007669"/>
    <property type="project" value="UniProtKB-KW"/>
</dbReference>
<keyword evidence="8" id="KW-1185">Reference proteome</keyword>
<gene>
    <name evidence="7" type="ORF">GCM10010124_31360</name>
</gene>
<evidence type="ECO:0000259" key="5">
    <source>
        <dbReference type="PROSITE" id="PS51898"/>
    </source>
</evidence>
<evidence type="ECO:0000256" key="1">
    <source>
        <dbReference type="ARBA" id="ARBA00022908"/>
    </source>
</evidence>